<dbReference type="GO" id="GO:0071555">
    <property type="term" value="P:cell wall organization"/>
    <property type="evidence" value="ECO:0007669"/>
    <property type="project" value="TreeGrafter"/>
</dbReference>
<evidence type="ECO:0000256" key="1">
    <source>
        <dbReference type="ARBA" id="ARBA00004370"/>
    </source>
</evidence>
<dbReference type="InterPro" id="IPR005311">
    <property type="entry name" value="PBP_dimer"/>
</dbReference>
<gene>
    <name evidence="5" type="ORF">CO077_00145</name>
</gene>
<dbReference type="AlphaFoldDB" id="A0A2M8DNP1"/>
<sequence length="562" mass="63545">MSVNFRKNLILFLFFLFGATITGRLFYLQILNYKFYKALAQGQQNLLIEVQGKRGEIFLKNGKNLLPLATNKTSQFCYLEPKEIENQEEAAEKLAGTLGLNKEEILEKIKEETLFIKIKSKLTEEEVENLKKLNLKGVYLGQENLRYYPQQSFLSQVIGFVGGEGNGQYGIEGFYDSFLKMNSQFLEGKRGLGGGLIFLNSDLLENQEEKNLILTIDYNIQFKAEKLLAEEKEKLEFERGQIIVLDPKTGKILAMANFPNFDPNTYFEIEEKDWQIFQNPTIQELFEPGSVFKPIVMSAGLNEEKITPQTAYQDPGIIKIGGSTIFNYEKRKYPGDITMTEVLEKSINTGAVFAESQVGHDTFLKYIEKFGFFERTGIDLQEEVFSQNEELKKGYEINFATASFGQGIAITPIQLVRAFSAIANGGKLVRPYIVENSPNKIDEGENFVISRKTASQLTTMLVSVVDVENGFAKRAKVPGYYIAGKTGTAQIPWSSLGIEKRGYSEKTIQTFVGFAPAFDPKFLVLIKLDNPKTKTAEYSAVPMFGELAKYIITLWQIPPDYE</sequence>
<evidence type="ECO:0000256" key="2">
    <source>
        <dbReference type="ARBA" id="ARBA00023136"/>
    </source>
</evidence>
<feature type="domain" description="Penicillin-binding protein dimerisation" evidence="4">
    <location>
        <begin position="50"/>
        <end position="168"/>
    </location>
</feature>
<comment type="caution">
    <text evidence="5">The sequence shown here is derived from an EMBL/GenBank/DDBJ whole genome shotgun (WGS) entry which is preliminary data.</text>
</comment>
<dbReference type="Gene3D" id="3.40.710.10">
    <property type="entry name" value="DD-peptidase/beta-lactamase superfamily"/>
    <property type="match status" value="1"/>
</dbReference>
<dbReference type="InterPro" id="IPR036138">
    <property type="entry name" value="PBP_dimer_sf"/>
</dbReference>
<dbReference type="GO" id="GO:0008658">
    <property type="term" value="F:penicillin binding"/>
    <property type="evidence" value="ECO:0007669"/>
    <property type="project" value="InterPro"/>
</dbReference>
<dbReference type="Gene3D" id="3.30.450.330">
    <property type="match status" value="1"/>
</dbReference>
<dbReference type="Pfam" id="PF03717">
    <property type="entry name" value="PBP_dimer"/>
    <property type="match status" value="1"/>
</dbReference>
<dbReference type="Pfam" id="PF00905">
    <property type="entry name" value="Transpeptidase"/>
    <property type="match status" value="1"/>
</dbReference>
<keyword evidence="2" id="KW-0472">Membrane</keyword>
<dbReference type="PANTHER" id="PTHR30627:SF1">
    <property type="entry name" value="PEPTIDOGLYCAN D,D-TRANSPEPTIDASE FTSI"/>
    <property type="match status" value="1"/>
</dbReference>
<accession>A0A2M8DNP1</accession>
<dbReference type="Gene3D" id="3.90.1310.10">
    <property type="entry name" value="Penicillin-binding protein 2a (Domain 2)"/>
    <property type="match status" value="1"/>
</dbReference>
<dbReference type="SUPFAM" id="SSF56601">
    <property type="entry name" value="beta-lactamase/transpeptidase-like"/>
    <property type="match status" value="1"/>
</dbReference>
<dbReference type="InterPro" id="IPR001460">
    <property type="entry name" value="PCN-bd_Tpept"/>
</dbReference>
<dbReference type="GO" id="GO:0005886">
    <property type="term" value="C:plasma membrane"/>
    <property type="evidence" value="ECO:0007669"/>
    <property type="project" value="TreeGrafter"/>
</dbReference>
<proteinExistence type="predicted"/>
<evidence type="ECO:0008006" key="7">
    <source>
        <dbReference type="Google" id="ProtNLM"/>
    </source>
</evidence>
<dbReference type="SUPFAM" id="SSF56519">
    <property type="entry name" value="Penicillin binding protein dimerisation domain"/>
    <property type="match status" value="1"/>
</dbReference>
<evidence type="ECO:0000259" key="4">
    <source>
        <dbReference type="Pfam" id="PF03717"/>
    </source>
</evidence>
<protein>
    <recommendedName>
        <fullName evidence="7">Penicillin-binding protein 2</fullName>
    </recommendedName>
</protein>
<evidence type="ECO:0000259" key="3">
    <source>
        <dbReference type="Pfam" id="PF00905"/>
    </source>
</evidence>
<dbReference type="InterPro" id="IPR050515">
    <property type="entry name" value="Beta-lactam/transpept"/>
</dbReference>
<dbReference type="Proteomes" id="UP000228875">
    <property type="component" value="Unassembled WGS sequence"/>
</dbReference>
<name>A0A2M8DNP1_9BACT</name>
<dbReference type="InterPro" id="IPR012338">
    <property type="entry name" value="Beta-lactam/transpept-like"/>
</dbReference>
<evidence type="ECO:0000313" key="5">
    <source>
        <dbReference type="EMBL" id="PJB99744.1"/>
    </source>
</evidence>
<reference evidence="6" key="1">
    <citation type="submission" date="2017-09" db="EMBL/GenBank/DDBJ databases">
        <title>Depth-based differentiation of microbial function through sediment-hosted aquifers and enrichment of novel symbionts in the deep terrestrial subsurface.</title>
        <authorList>
            <person name="Probst A.J."/>
            <person name="Ladd B."/>
            <person name="Jarett J.K."/>
            <person name="Geller-Mcgrath D.E."/>
            <person name="Sieber C.M.K."/>
            <person name="Emerson J.B."/>
            <person name="Anantharaman K."/>
            <person name="Thomas B.C."/>
            <person name="Malmstrom R."/>
            <person name="Stieglmeier M."/>
            <person name="Klingl A."/>
            <person name="Woyke T."/>
            <person name="Ryan C.M."/>
            <person name="Banfield J.F."/>
        </authorList>
    </citation>
    <scope>NUCLEOTIDE SEQUENCE [LARGE SCALE GENOMIC DNA]</scope>
</reference>
<feature type="domain" description="Penicillin-binding protein transpeptidase" evidence="3">
    <location>
        <begin position="242"/>
        <end position="547"/>
    </location>
</feature>
<dbReference type="PANTHER" id="PTHR30627">
    <property type="entry name" value="PEPTIDOGLYCAN D,D-TRANSPEPTIDASE"/>
    <property type="match status" value="1"/>
</dbReference>
<evidence type="ECO:0000313" key="6">
    <source>
        <dbReference type="Proteomes" id="UP000228875"/>
    </source>
</evidence>
<dbReference type="EMBL" id="PFTB01000004">
    <property type="protein sequence ID" value="PJB99744.1"/>
    <property type="molecule type" value="Genomic_DNA"/>
</dbReference>
<organism evidence="5 6">
    <name type="scientific">Candidatus Nealsonbacteria bacterium CG_4_9_14_0_8_um_filter_35_12</name>
    <dbReference type="NCBI Taxonomy" id="1974692"/>
    <lineage>
        <taxon>Bacteria</taxon>
        <taxon>Candidatus Nealsoniibacteriota</taxon>
    </lineage>
</organism>
<comment type="subcellular location">
    <subcellularLocation>
        <location evidence="1">Membrane</location>
    </subcellularLocation>
</comment>